<name>A0A841DZJ3_9ACTN</name>
<organism evidence="3 4">
    <name type="scientific">Kribbella solani</name>
    <dbReference type="NCBI Taxonomy" id="236067"/>
    <lineage>
        <taxon>Bacteria</taxon>
        <taxon>Bacillati</taxon>
        <taxon>Actinomycetota</taxon>
        <taxon>Actinomycetes</taxon>
        <taxon>Propionibacteriales</taxon>
        <taxon>Kribbellaceae</taxon>
        <taxon>Kribbella</taxon>
    </lineage>
</organism>
<dbReference type="SUPFAM" id="SSF55073">
    <property type="entry name" value="Nucleotide cyclase"/>
    <property type="match status" value="1"/>
</dbReference>
<comment type="caution">
    <text evidence="3">The sequence shown here is derived from an EMBL/GenBank/DDBJ whole genome shotgun (WGS) entry which is preliminary data.</text>
</comment>
<dbReference type="SUPFAM" id="SSF48452">
    <property type="entry name" value="TPR-like"/>
    <property type="match status" value="2"/>
</dbReference>
<dbReference type="InterPro" id="IPR027417">
    <property type="entry name" value="P-loop_NTPase"/>
</dbReference>
<reference evidence="3 4" key="1">
    <citation type="submission" date="2020-08" db="EMBL/GenBank/DDBJ databases">
        <title>Sequencing the genomes of 1000 actinobacteria strains.</title>
        <authorList>
            <person name="Klenk H.-P."/>
        </authorList>
    </citation>
    <scope>NUCLEOTIDE SEQUENCE [LARGE SCALE GENOMIC DNA]</scope>
    <source>
        <strain evidence="3 4">DSM 17294</strain>
    </source>
</reference>
<dbReference type="PRINTS" id="PR00038">
    <property type="entry name" value="HTHLUXR"/>
</dbReference>
<dbReference type="Proteomes" id="UP000558997">
    <property type="component" value="Unassembled WGS sequence"/>
</dbReference>
<dbReference type="Pfam" id="PF00196">
    <property type="entry name" value="GerE"/>
    <property type="match status" value="1"/>
</dbReference>
<keyword evidence="3" id="KW-0238">DNA-binding</keyword>
<dbReference type="Pfam" id="PF25872">
    <property type="entry name" value="HTH_77"/>
    <property type="match status" value="1"/>
</dbReference>
<dbReference type="Gene3D" id="1.25.40.10">
    <property type="entry name" value="Tetratricopeptide repeat domain"/>
    <property type="match status" value="2"/>
</dbReference>
<dbReference type="Gene3D" id="3.40.50.300">
    <property type="entry name" value="P-loop containing nucleotide triphosphate hydrolases"/>
    <property type="match status" value="1"/>
</dbReference>
<dbReference type="Gene3D" id="1.10.10.10">
    <property type="entry name" value="Winged helix-like DNA-binding domain superfamily/Winged helix DNA-binding domain"/>
    <property type="match status" value="1"/>
</dbReference>
<dbReference type="GO" id="GO:0043531">
    <property type="term" value="F:ADP binding"/>
    <property type="evidence" value="ECO:0007669"/>
    <property type="project" value="InterPro"/>
</dbReference>
<dbReference type="PROSITE" id="PS50043">
    <property type="entry name" value="HTH_LUXR_2"/>
    <property type="match status" value="1"/>
</dbReference>
<evidence type="ECO:0000313" key="4">
    <source>
        <dbReference type="Proteomes" id="UP000558997"/>
    </source>
</evidence>
<dbReference type="SMART" id="SM00421">
    <property type="entry name" value="HTH_LUXR"/>
    <property type="match status" value="1"/>
</dbReference>
<dbReference type="InterPro" id="IPR036388">
    <property type="entry name" value="WH-like_DNA-bd_sf"/>
</dbReference>
<feature type="region of interest" description="Disordered" evidence="1">
    <location>
        <begin position="910"/>
        <end position="955"/>
    </location>
</feature>
<dbReference type="GO" id="GO:0006355">
    <property type="term" value="P:regulation of DNA-templated transcription"/>
    <property type="evidence" value="ECO:0007669"/>
    <property type="project" value="InterPro"/>
</dbReference>
<dbReference type="PROSITE" id="PS00622">
    <property type="entry name" value="HTH_LUXR_1"/>
    <property type="match status" value="1"/>
</dbReference>
<dbReference type="InterPro" id="IPR029787">
    <property type="entry name" value="Nucleotide_cyclase"/>
</dbReference>
<dbReference type="SUPFAM" id="SSF46894">
    <property type="entry name" value="C-terminal effector domain of the bipartite response regulators"/>
    <property type="match status" value="1"/>
</dbReference>
<feature type="compositionally biased region" description="Low complexity" evidence="1">
    <location>
        <begin position="912"/>
        <end position="955"/>
    </location>
</feature>
<dbReference type="InterPro" id="IPR016032">
    <property type="entry name" value="Sig_transdc_resp-reg_C-effctor"/>
</dbReference>
<dbReference type="InterPro" id="IPR058852">
    <property type="entry name" value="HTH_77"/>
</dbReference>
<evidence type="ECO:0000256" key="1">
    <source>
        <dbReference type="SAM" id="MobiDB-lite"/>
    </source>
</evidence>
<dbReference type="RefSeq" id="WP_184836509.1">
    <property type="nucleotide sequence ID" value="NZ_BAAAVN010000003.1"/>
</dbReference>
<dbReference type="AlphaFoldDB" id="A0A841DZJ3"/>
<evidence type="ECO:0000259" key="2">
    <source>
        <dbReference type="PROSITE" id="PS50043"/>
    </source>
</evidence>
<accession>A0A841DZJ3</accession>
<dbReference type="InterPro" id="IPR000792">
    <property type="entry name" value="Tscrpt_reg_LuxR_C"/>
</dbReference>
<dbReference type="InterPro" id="IPR011990">
    <property type="entry name" value="TPR-like_helical_dom_sf"/>
</dbReference>
<dbReference type="SUPFAM" id="SSF52540">
    <property type="entry name" value="P-loop containing nucleoside triphosphate hydrolases"/>
    <property type="match status" value="1"/>
</dbReference>
<dbReference type="PANTHER" id="PTHR47691">
    <property type="entry name" value="REGULATOR-RELATED"/>
    <property type="match status" value="1"/>
</dbReference>
<proteinExistence type="predicted"/>
<protein>
    <submittedName>
        <fullName evidence="3">Putative ATPase/DNA-binding CsgD family transcriptional regulator</fullName>
    </submittedName>
</protein>
<dbReference type="EMBL" id="JACHNF010000001">
    <property type="protein sequence ID" value="MBB5980628.1"/>
    <property type="molecule type" value="Genomic_DNA"/>
</dbReference>
<dbReference type="GO" id="GO:0003677">
    <property type="term" value="F:DNA binding"/>
    <property type="evidence" value="ECO:0007669"/>
    <property type="project" value="UniProtKB-KW"/>
</dbReference>
<dbReference type="CDD" id="cd06170">
    <property type="entry name" value="LuxR_C_like"/>
    <property type="match status" value="1"/>
</dbReference>
<gene>
    <name evidence="3" type="ORF">HDA44_003969</name>
</gene>
<evidence type="ECO:0000313" key="3">
    <source>
        <dbReference type="EMBL" id="MBB5980628.1"/>
    </source>
</evidence>
<dbReference type="PANTHER" id="PTHR47691:SF3">
    <property type="entry name" value="HTH-TYPE TRANSCRIPTIONAL REGULATOR RV0890C-RELATED"/>
    <property type="match status" value="1"/>
</dbReference>
<feature type="domain" description="HTH luxR-type" evidence="2">
    <location>
        <begin position="987"/>
        <end position="1050"/>
    </location>
</feature>
<sequence>MGDDVGGVTVLVAAYAGAASAPAYARLAGLLAELPGELLEAGRPVLVFDDPVAAIGAARELRTAASEVPAGELLRIALHTAPTATLAIRHAEHLLAVANPGQTLLTATTTAALKEAGDPEAVPARSDLGVHRLRDLGSPERIFELTATAEPLRSLDGVPNNLPVMFTSFVGRQTQVAALRTQLSANRLVTLTGPGGSGKTRLAAQTAAQLAERWPDGVWWVDLSGITDSAQLPEAVAAAIGLLVEPGDRLLFGQLRTYRALICLDNCEQIVDGVAEFVLALQTGCPEISVLATSREPLDLPGEAIWRVPALAPDEARALFLERARVEFPQSEQAIRSICVRLDGTPLALELAAAWVRTLTPEQIEAGLNDRFGLLTRNVRGVAARQQTLAASIDWSHDLLAADERAVFRQLSVFAGGFTLEAATAVCGGVRDVLARLVDKSLVVAEGGRYRLLETIREYAGTRLTDPGPARDRHLDHYLRVAEATEPLLDKDRDAWRGLIEPDRENFRAALEHGLAAADPERGRRLAAALRWLWNLQATGNEGIGYLRRAIERAPTDRSLLQARLLYGYATVADTVDPFGYDAAGRGLELATELGDGRLRSLFLALVAVGEFFTDFGKAWELTAEGRRLAAGIGDEPARNANLALQCVLLALRDRHDELRPLLDLVAEGLVTSGERGIASTVLTVWSESLLSTGSPQEAVATAERALAAAEPLADFHRVGVARGQLATVLARVGRLDDARELMRPLLELAETAGAVVPNLGQVMGLIAFWDGEYDTAIEWMARDTAPDSPLAGTFAPTMLMPTVAAALQATGRTSEAAELLERAVEQARRYDLPRILADALDQQGRAAIKEQPDHAADLLHQALTIRVEHGLRTYLIDSLESLALLADHTNRPTDASRLSIAASEARRTLRLPSPTATPPLVSAPPLTSAPPVTSAPPLSSAPPVTSASPVTSAPPLAPAPPLAVPVLSLDEAVAYARRARGTRGRPSSGWPSLTPTEHQVADLAVEGLTNPQIADRLFMSRGTVKTHLAHIYTKLSVANRTELANLKRP</sequence>
<keyword evidence="4" id="KW-1185">Reference proteome</keyword>